<dbReference type="RefSeq" id="WP_195874843.1">
    <property type="nucleotide sequence ID" value="NZ_JADOEL010000003.1"/>
</dbReference>
<gene>
    <name evidence="1" type="ORF">IXC47_04495</name>
</gene>
<keyword evidence="2" id="KW-1185">Reference proteome</keyword>
<evidence type="ECO:0000313" key="2">
    <source>
        <dbReference type="Proteomes" id="UP000657372"/>
    </source>
</evidence>
<dbReference type="EMBL" id="JADOEL010000003">
    <property type="protein sequence ID" value="MBF8176939.1"/>
    <property type="molecule type" value="Genomic_DNA"/>
</dbReference>
<reference evidence="1 2" key="1">
    <citation type="submission" date="2020-11" db="EMBL/GenBank/DDBJ databases">
        <title>WGS of Herminiimonas contaminans strain Marseille-Q4544 isolated from planarians Schmidtea mediterranea.</title>
        <authorList>
            <person name="Kangale L."/>
        </authorList>
    </citation>
    <scope>NUCLEOTIDE SEQUENCE [LARGE SCALE GENOMIC DNA]</scope>
    <source>
        <strain evidence="1 2">Marseille-Q4544</strain>
    </source>
</reference>
<organism evidence="1 2">
    <name type="scientific">Herminiimonas contaminans</name>
    <dbReference type="NCBI Taxonomy" id="1111140"/>
    <lineage>
        <taxon>Bacteria</taxon>
        <taxon>Pseudomonadati</taxon>
        <taxon>Pseudomonadota</taxon>
        <taxon>Betaproteobacteria</taxon>
        <taxon>Burkholderiales</taxon>
        <taxon>Oxalobacteraceae</taxon>
        <taxon>Herminiimonas</taxon>
    </lineage>
</organism>
<sequence>MSTSNKRLRAGPPADVQEAFRATVYDHGVPEMAAKIGTPTGTLYNKCNLNETSPHKPSLSDAVLVQVVSGDTRIVEAMAFTLGGTFLKLPTVDGVSDAALMEMLCQIRIEDGHFHLELQKALRDKKFSKDEFAKIKSEAMQYVTAILEATKRIEGLVDD</sequence>
<dbReference type="Pfam" id="PF06892">
    <property type="entry name" value="Phage_CP76"/>
    <property type="match status" value="1"/>
</dbReference>
<dbReference type="InterPro" id="IPR009679">
    <property type="entry name" value="Phage_186_CII-like"/>
</dbReference>
<proteinExistence type="predicted"/>
<protein>
    <submittedName>
        <fullName evidence="1">Phage regulatory CII family protein</fullName>
    </submittedName>
</protein>
<evidence type="ECO:0000313" key="1">
    <source>
        <dbReference type="EMBL" id="MBF8176939.1"/>
    </source>
</evidence>
<comment type="caution">
    <text evidence="1">The sequence shown here is derived from an EMBL/GenBank/DDBJ whole genome shotgun (WGS) entry which is preliminary data.</text>
</comment>
<accession>A0ABS0ESB0</accession>
<name>A0ABS0ESB0_9BURK</name>
<dbReference type="Proteomes" id="UP000657372">
    <property type="component" value="Unassembled WGS sequence"/>
</dbReference>